<protein>
    <submittedName>
        <fullName evidence="2">Uncharacterized protein</fullName>
    </submittedName>
</protein>
<comment type="caution">
    <text evidence="2">The sequence shown here is derived from an EMBL/GenBank/DDBJ whole genome shotgun (WGS) entry which is preliminary data.</text>
</comment>
<evidence type="ECO:0000313" key="2">
    <source>
        <dbReference type="EMBL" id="TKA79277.1"/>
    </source>
</evidence>
<dbReference type="EMBL" id="NAJQ01000093">
    <property type="protein sequence ID" value="TKA79277.1"/>
    <property type="molecule type" value="Genomic_DNA"/>
</dbReference>
<dbReference type="Proteomes" id="UP000309340">
    <property type="component" value="Unassembled WGS sequence"/>
</dbReference>
<dbReference type="AlphaFoldDB" id="A0A4U0XRT4"/>
<proteinExistence type="predicted"/>
<name>A0A4U0XRT4_9PEZI</name>
<accession>A0A4U0XRT4</accession>
<feature type="region of interest" description="Disordered" evidence="1">
    <location>
        <begin position="1"/>
        <end position="20"/>
    </location>
</feature>
<organism evidence="2 3">
    <name type="scientific">Friedmanniomyces simplex</name>
    <dbReference type="NCBI Taxonomy" id="329884"/>
    <lineage>
        <taxon>Eukaryota</taxon>
        <taxon>Fungi</taxon>
        <taxon>Dikarya</taxon>
        <taxon>Ascomycota</taxon>
        <taxon>Pezizomycotina</taxon>
        <taxon>Dothideomycetes</taxon>
        <taxon>Dothideomycetidae</taxon>
        <taxon>Mycosphaerellales</taxon>
        <taxon>Teratosphaeriaceae</taxon>
        <taxon>Friedmanniomyces</taxon>
    </lineage>
</organism>
<evidence type="ECO:0000256" key="1">
    <source>
        <dbReference type="SAM" id="MobiDB-lite"/>
    </source>
</evidence>
<keyword evidence="3" id="KW-1185">Reference proteome</keyword>
<evidence type="ECO:0000313" key="3">
    <source>
        <dbReference type="Proteomes" id="UP000309340"/>
    </source>
</evidence>
<sequence>MPFLVDQVSPPSHPSLPHAGDARYPLARRFTSSSRTRVSAPIKFRCIEEGRGGTLHFRNPLTRPVQFEDEAQERIRHVGTLGVKTCVGVYFAIDDDRCFVAHINAYTQRADPWYSTVGDRTVRNDAEADFFRTATREKLKEHAAAHDWDPKTSESRILHSLLLFCRSQRGSRRTSGFVVWHPGGEPALAPYEQRGTAWRVVGEQGNLEAAVPELKGYQKSSEYRVDDWTIVRQAWECR</sequence>
<dbReference type="OrthoDB" id="3839265at2759"/>
<reference evidence="2 3" key="1">
    <citation type="submission" date="2017-03" db="EMBL/GenBank/DDBJ databases">
        <title>Genomes of endolithic fungi from Antarctica.</title>
        <authorList>
            <person name="Coleine C."/>
            <person name="Masonjones S."/>
            <person name="Stajich J.E."/>
        </authorList>
    </citation>
    <scope>NUCLEOTIDE SEQUENCE [LARGE SCALE GENOMIC DNA]</scope>
    <source>
        <strain evidence="2 3">CCFEE 5184</strain>
    </source>
</reference>
<gene>
    <name evidence="2" type="ORF">B0A55_04237</name>
</gene>